<protein>
    <submittedName>
        <fullName evidence="1">Uncharacterized protein</fullName>
    </submittedName>
</protein>
<dbReference type="Proteomes" id="UP001200145">
    <property type="component" value="Unassembled WGS sequence"/>
</dbReference>
<evidence type="ECO:0000313" key="2">
    <source>
        <dbReference type="Proteomes" id="UP001200145"/>
    </source>
</evidence>
<name>A0ABS9BDF2_9BACT</name>
<dbReference type="RefSeq" id="WP_234863569.1">
    <property type="nucleotide sequence ID" value="NZ_JAKEVY010000001.1"/>
</dbReference>
<sequence>MATYADLQPGNFYLLRGEKDTDIELISVLALTDKCMLLRSFGQIEEDFWKKRTDPIEEIVEELDYESASAVLSLYDEEEEEEWEEEDE</sequence>
<comment type="caution">
    <text evidence="1">The sequence shown here is derived from an EMBL/GenBank/DDBJ whole genome shotgun (WGS) entry which is preliminary data.</text>
</comment>
<evidence type="ECO:0000313" key="1">
    <source>
        <dbReference type="EMBL" id="MCF1713134.1"/>
    </source>
</evidence>
<keyword evidence="2" id="KW-1185">Reference proteome</keyword>
<reference evidence="1 2" key="1">
    <citation type="submission" date="2022-01" db="EMBL/GenBank/DDBJ databases">
        <title>Flavihumibacter sp. nov., isolated from sediment of a river.</title>
        <authorList>
            <person name="Liu H."/>
        </authorList>
    </citation>
    <scope>NUCLEOTIDE SEQUENCE [LARGE SCALE GENOMIC DNA]</scope>
    <source>
        <strain evidence="1 2">RY-1</strain>
    </source>
</reference>
<gene>
    <name evidence="1" type="ORF">L0U88_00650</name>
</gene>
<proteinExistence type="predicted"/>
<organism evidence="1 2">
    <name type="scientific">Flavihumibacter fluminis</name>
    <dbReference type="NCBI Taxonomy" id="2909236"/>
    <lineage>
        <taxon>Bacteria</taxon>
        <taxon>Pseudomonadati</taxon>
        <taxon>Bacteroidota</taxon>
        <taxon>Chitinophagia</taxon>
        <taxon>Chitinophagales</taxon>
        <taxon>Chitinophagaceae</taxon>
        <taxon>Flavihumibacter</taxon>
    </lineage>
</organism>
<dbReference type="EMBL" id="JAKEVY010000001">
    <property type="protein sequence ID" value="MCF1713134.1"/>
    <property type="molecule type" value="Genomic_DNA"/>
</dbReference>
<accession>A0ABS9BDF2</accession>